<feature type="region of interest" description="Disordered" evidence="10">
    <location>
        <begin position="328"/>
        <end position="349"/>
    </location>
</feature>
<dbReference type="InterPro" id="IPR011009">
    <property type="entry name" value="Kinase-like_dom_sf"/>
</dbReference>
<keyword evidence="3" id="KW-0808">Transferase</keyword>
<dbReference type="GO" id="GO:0005524">
    <property type="term" value="F:ATP binding"/>
    <property type="evidence" value="ECO:0007669"/>
    <property type="project" value="UniProtKB-UniRule"/>
</dbReference>
<accession>A0AAV7JKQ6</accession>
<organism evidence="12 13">
    <name type="scientific">Oopsacas minuta</name>
    <dbReference type="NCBI Taxonomy" id="111878"/>
    <lineage>
        <taxon>Eukaryota</taxon>
        <taxon>Metazoa</taxon>
        <taxon>Porifera</taxon>
        <taxon>Hexactinellida</taxon>
        <taxon>Hexasterophora</taxon>
        <taxon>Lyssacinosida</taxon>
        <taxon>Leucopsacidae</taxon>
        <taxon>Oopsacas</taxon>
    </lineage>
</organism>
<evidence type="ECO:0000256" key="3">
    <source>
        <dbReference type="ARBA" id="ARBA00022679"/>
    </source>
</evidence>
<dbReference type="AlphaFoldDB" id="A0AAV7JKQ6"/>
<evidence type="ECO:0000256" key="2">
    <source>
        <dbReference type="ARBA" id="ARBA00022527"/>
    </source>
</evidence>
<proteinExistence type="inferred from homology"/>
<dbReference type="Pfam" id="PF00069">
    <property type="entry name" value="Pkinase"/>
    <property type="match status" value="1"/>
</dbReference>
<dbReference type="FunFam" id="1.10.510.10:FF:000481">
    <property type="entry name" value="Asator, isoform D"/>
    <property type="match status" value="1"/>
</dbReference>
<evidence type="ECO:0000259" key="11">
    <source>
        <dbReference type="PROSITE" id="PS50011"/>
    </source>
</evidence>
<keyword evidence="6 8" id="KW-0067">ATP-binding</keyword>
<dbReference type="InterPro" id="IPR017441">
    <property type="entry name" value="Protein_kinase_ATP_BS"/>
</dbReference>
<dbReference type="Gene3D" id="1.10.510.10">
    <property type="entry name" value="Transferase(Phosphotransferase) domain 1"/>
    <property type="match status" value="1"/>
</dbReference>
<keyword evidence="4 8" id="KW-0547">Nucleotide-binding</keyword>
<dbReference type="CDD" id="cd14017">
    <property type="entry name" value="STKc_TTBK"/>
    <property type="match status" value="1"/>
</dbReference>
<dbReference type="InterPro" id="IPR050235">
    <property type="entry name" value="CK1_Ser-Thr_kinase"/>
</dbReference>
<dbReference type="InterPro" id="IPR008271">
    <property type="entry name" value="Ser/Thr_kinase_AS"/>
</dbReference>
<evidence type="ECO:0000256" key="7">
    <source>
        <dbReference type="ARBA" id="ARBA00061588"/>
    </source>
</evidence>
<keyword evidence="5 12" id="KW-0418">Kinase</keyword>
<keyword evidence="13" id="KW-1185">Reference proteome</keyword>
<sequence length="483" mass="54345">MDVLCPDPGMPPLPPNICEVVPGPPPPEIQELLKEGQTIRDRWRVIRCIGNGGFGQIYRAEDLDTREAVAVKVESLASNKQVLKMEVAVLRKLQGCKHACEFMGCGRTPEFNYVVMTLQGPSLSDLRKRQEGLKFSLSTTLRVGTQALEAIRAIHECGFLHRDVKPSNFTIGRSSATCHTIYLLDFGLARQFTLPTGEVRPRREKAAFRGTVRYASPAAHRGEELGRQDDLWSLFYMLVEFVTGQLPWRKIKDKDTVGRIKDTYNHDIFLAALPYEFKTFYAHLMTISYFDKPDYPALQAVFHACARRLYVGEHDLFDWELSLPVQAPQPVQPDNRTATNSRTNCSEPLQSCLKPRRSREALAATHKMRQDSNCAIITHSRGEDSYQDRGVLEEIGPKLRTSIITPHIGTNKPKLLGAKSEPFLYQPPNPELDPRSGPSYPNPHTVSAHPAPPRRPKGLAPVPCVSGRRRRYKPCESQIKGES</sequence>
<feature type="domain" description="Protein kinase" evidence="11">
    <location>
        <begin position="43"/>
        <end position="317"/>
    </location>
</feature>
<evidence type="ECO:0000256" key="1">
    <source>
        <dbReference type="ARBA" id="ARBA00012513"/>
    </source>
</evidence>
<evidence type="ECO:0000256" key="8">
    <source>
        <dbReference type="PROSITE-ProRule" id="PRU10141"/>
    </source>
</evidence>
<dbReference type="SMART" id="SM00220">
    <property type="entry name" value="S_TKc"/>
    <property type="match status" value="1"/>
</dbReference>
<evidence type="ECO:0000313" key="12">
    <source>
        <dbReference type="EMBL" id="KAI6649046.1"/>
    </source>
</evidence>
<evidence type="ECO:0000256" key="5">
    <source>
        <dbReference type="ARBA" id="ARBA00022777"/>
    </source>
</evidence>
<reference evidence="12 13" key="1">
    <citation type="journal article" date="2023" name="BMC Biol.">
        <title>The compact genome of the sponge Oopsacas minuta (Hexactinellida) is lacking key metazoan core genes.</title>
        <authorList>
            <person name="Santini S."/>
            <person name="Schenkelaars Q."/>
            <person name="Jourda C."/>
            <person name="Duchesne M."/>
            <person name="Belahbib H."/>
            <person name="Rocher C."/>
            <person name="Selva M."/>
            <person name="Riesgo A."/>
            <person name="Vervoort M."/>
            <person name="Leys S.P."/>
            <person name="Kodjabachian L."/>
            <person name="Le Bivic A."/>
            <person name="Borchiellini C."/>
            <person name="Claverie J.M."/>
            <person name="Renard E."/>
        </authorList>
    </citation>
    <scope>NUCLEOTIDE SEQUENCE [LARGE SCALE GENOMIC DNA]</scope>
    <source>
        <strain evidence="12">SPO-2</strain>
    </source>
</reference>
<feature type="compositionally biased region" description="Polar residues" evidence="10">
    <location>
        <begin position="332"/>
        <end position="349"/>
    </location>
</feature>
<dbReference type="InterPro" id="IPR000719">
    <property type="entry name" value="Prot_kinase_dom"/>
</dbReference>
<protein>
    <recommendedName>
        <fullName evidence="1">non-specific serine/threonine protein kinase</fullName>
        <ecNumber evidence="1">2.7.11.1</ecNumber>
    </recommendedName>
</protein>
<dbReference type="EC" id="2.7.11.1" evidence="1"/>
<dbReference type="SUPFAM" id="SSF56112">
    <property type="entry name" value="Protein kinase-like (PK-like)"/>
    <property type="match status" value="1"/>
</dbReference>
<evidence type="ECO:0000256" key="10">
    <source>
        <dbReference type="SAM" id="MobiDB-lite"/>
    </source>
</evidence>
<comment type="similarity">
    <text evidence="7">Belongs to the protein kinase superfamily. CK1 Ser/Thr protein kinase family.</text>
</comment>
<dbReference type="PROSITE" id="PS00107">
    <property type="entry name" value="PROTEIN_KINASE_ATP"/>
    <property type="match status" value="1"/>
</dbReference>
<comment type="caution">
    <text evidence="12">The sequence shown here is derived from an EMBL/GenBank/DDBJ whole genome shotgun (WGS) entry which is preliminary data.</text>
</comment>
<keyword evidence="2 9" id="KW-0723">Serine/threonine-protein kinase</keyword>
<dbReference type="PROSITE" id="PS50011">
    <property type="entry name" value="PROTEIN_KINASE_DOM"/>
    <property type="match status" value="1"/>
</dbReference>
<evidence type="ECO:0000313" key="13">
    <source>
        <dbReference type="Proteomes" id="UP001165289"/>
    </source>
</evidence>
<dbReference type="InterPro" id="IPR047916">
    <property type="entry name" value="TTBK_Asator-like_STKc"/>
</dbReference>
<evidence type="ECO:0000256" key="9">
    <source>
        <dbReference type="RuleBase" id="RU000304"/>
    </source>
</evidence>
<gene>
    <name evidence="12" type="ORF">LOD99_6769</name>
</gene>
<dbReference type="EMBL" id="JAKMXF010000322">
    <property type="protein sequence ID" value="KAI6649046.1"/>
    <property type="molecule type" value="Genomic_DNA"/>
</dbReference>
<dbReference type="PROSITE" id="PS00108">
    <property type="entry name" value="PROTEIN_KINASE_ST"/>
    <property type="match status" value="1"/>
</dbReference>
<feature type="binding site" evidence="8">
    <location>
        <position position="72"/>
    </location>
    <ligand>
        <name>ATP</name>
        <dbReference type="ChEBI" id="CHEBI:30616"/>
    </ligand>
</feature>
<evidence type="ECO:0000256" key="4">
    <source>
        <dbReference type="ARBA" id="ARBA00022741"/>
    </source>
</evidence>
<name>A0AAV7JKQ6_9METZ</name>
<dbReference type="GO" id="GO:0015630">
    <property type="term" value="C:microtubule cytoskeleton"/>
    <property type="evidence" value="ECO:0007669"/>
    <property type="project" value="UniProtKB-ARBA"/>
</dbReference>
<dbReference type="PANTHER" id="PTHR11909">
    <property type="entry name" value="CASEIN KINASE-RELATED"/>
    <property type="match status" value="1"/>
</dbReference>
<dbReference type="Proteomes" id="UP001165289">
    <property type="component" value="Unassembled WGS sequence"/>
</dbReference>
<dbReference type="GO" id="GO:0004674">
    <property type="term" value="F:protein serine/threonine kinase activity"/>
    <property type="evidence" value="ECO:0007669"/>
    <property type="project" value="UniProtKB-KW"/>
</dbReference>
<evidence type="ECO:0000256" key="6">
    <source>
        <dbReference type="ARBA" id="ARBA00022840"/>
    </source>
</evidence>
<dbReference type="FunFam" id="3.30.200.20:FF:000358">
    <property type="entry name" value="Tau tubulin kinase 2b"/>
    <property type="match status" value="1"/>
</dbReference>
<feature type="region of interest" description="Disordered" evidence="10">
    <location>
        <begin position="420"/>
        <end position="483"/>
    </location>
</feature>